<protein>
    <submittedName>
        <fullName evidence="2">Uncharacterized protein</fullName>
    </submittedName>
</protein>
<sequence>MARLSRKLTAGLVGMDGEAAESLDVILQLLDWLLRDATPDDDNPVTPTTTNRRLLIDPSLEDDDRDPVNQPHHHRYCSQERNGLLEHLWSTLVNWTMRSADGSTTKNRIFACLSQLMRSCQRSLPPAQFALLAAQPWNYMVVVDAVRSPSSSSVEAVQLATALIRHSKQTLKSCGAHPWSTQLEETLSRHPPSQ</sequence>
<keyword evidence="3" id="KW-1185">Reference proteome</keyword>
<dbReference type="Proteomes" id="UP000000305">
    <property type="component" value="Unassembled WGS sequence"/>
</dbReference>
<dbReference type="EMBL" id="GL732528">
    <property type="protein sequence ID" value="EFX87213.1"/>
    <property type="molecule type" value="Genomic_DNA"/>
</dbReference>
<proteinExistence type="predicted"/>
<gene>
    <name evidence="2" type="ORF">DAPPUDRAFT_97369</name>
</gene>
<evidence type="ECO:0000313" key="3">
    <source>
        <dbReference type="Proteomes" id="UP000000305"/>
    </source>
</evidence>
<dbReference type="KEGG" id="dpx:DAPPUDRAFT_97369"/>
<dbReference type="HOGENOM" id="CLU_1403779_0_0_1"/>
<dbReference type="AlphaFoldDB" id="E9FZS4"/>
<name>E9FZS4_DAPPU</name>
<dbReference type="InParanoid" id="E9FZS4"/>
<evidence type="ECO:0000256" key="1">
    <source>
        <dbReference type="SAM" id="MobiDB-lite"/>
    </source>
</evidence>
<accession>E9FZS4</accession>
<feature type="region of interest" description="Disordered" evidence="1">
    <location>
        <begin position="38"/>
        <end position="74"/>
    </location>
</feature>
<organism evidence="2 3">
    <name type="scientific">Daphnia pulex</name>
    <name type="common">Water flea</name>
    <dbReference type="NCBI Taxonomy" id="6669"/>
    <lineage>
        <taxon>Eukaryota</taxon>
        <taxon>Metazoa</taxon>
        <taxon>Ecdysozoa</taxon>
        <taxon>Arthropoda</taxon>
        <taxon>Crustacea</taxon>
        <taxon>Branchiopoda</taxon>
        <taxon>Diplostraca</taxon>
        <taxon>Cladocera</taxon>
        <taxon>Anomopoda</taxon>
        <taxon>Daphniidae</taxon>
        <taxon>Daphnia</taxon>
    </lineage>
</organism>
<evidence type="ECO:0000313" key="2">
    <source>
        <dbReference type="EMBL" id="EFX87213.1"/>
    </source>
</evidence>
<reference evidence="2 3" key="1">
    <citation type="journal article" date="2011" name="Science">
        <title>The ecoresponsive genome of Daphnia pulex.</title>
        <authorList>
            <person name="Colbourne J.K."/>
            <person name="Pfrender M.E."/>
            <person name="Gilbert D."/>
            <person name="Thomas W.K."/>
            <person name="Tucker A."/>
            <person name="Oakley T.H."/>
            <person name="Tokishita S."/>
            <person name="Aerts A."/>
            <person name="Arnold G.J."/>
            <person name="Basu M.K."/>
            <person name="Bauer D.J."/>
            <person name="Caceres C.E."/>
            <person name="Carmel L."/>
            <person name="Casola C."/>
            <person name="Choi J.H."/>
            <person name="Detter J.C."/>
            <person name="Dong Q."/>
            <person name="Dusheyko S."/>
            <person name="Eads B.D."/>
            <person name="Frohlich T."/>
            <person name="Geiler-Samerotte K.A."/>
            <person name="Gerlach D."/>
            <person name="Hatcher P."/>
            <person name="Jogdeo S."/>
            <person name="Krijgsveld J."/>
            <person name="Kriventseva E.V."/>
            <person name="Kultz D."/>
            <person name="Laforsch C."/>
            <person name="Lindquist E."/>
            <person name="Lopez J."/>
            <person name="Manak J.R."/>
            <person name="Muller J."/>
            <person name="Pangilinan J."/>
            <person name="Patwardhan R.P."/>
            <person name="Pitluck S."/>
            <person name="Pritham E.J."/>
            <person name="Rechtsteiner A."/>
            <person name="Rho M."/>
            <person name="Rogozin I.B."/>
            <person name="Sakarya O."/>
            <person name="Salamov A."/>
            <person name="Schaack S."/>
            <person name="Shapiro H."/>
            <person name="Shiga Y."/>
            <person name="Skalitzky C."/>
            <person name="Smith Z."/>
            <person name="Souvorov A."/>
            <person name="Sung W."/>
            <person name="Tang Z."/>
            <person name="Tsuchiya D."/>
            <person name="Tu H."/>
            <person name="Vos H."/>
            <person name="Wang M."/>
            <person name="Wolf Y.I."/>
            <person name="Yamagata H."/>
            <person name="Yamada T."/>
            <person name="Ye Y."/>
            <person name="Shaw J.R."/>
            <person name="Andrews J."/>
            <person name="Crease T.J."/>
            <person name="Tang H."/>
            <person name="Lucas S.M."/>
            <person name="Robertson H.M."/>
            <person name="Bork P."/>
            <person name="Koonin E.V."/>
            <person name="Zdobnov E.M."/>
            <person name="Grigoriev I.V."/>
            <person name="Lynch M."/>
            <person name="Boore J.L."/>
        </authorList>
    </citation>
    <scope>NUCLEOTIDE SEQUENCE [LARGE SCALE GENOMIC DNA]</scope>
</reference>